<evidence type="ECO:0000313" key="1">
    <source>
        <dbReference type="EMBL" id="MDN4613873.1"/>
    </source>
</evidence>
<keyword evidence="2" id="KW-1185">Reference proteome</keyword>
<protein>
    <submittedName>
        <fullName evidence="1">EthD family reductase</fullName>
    </submittedName>
</protein>
<reference evidence="1" key="1">
    <citation type="submission" date="2023-06" db="EMBL/GenBank/DDBJ databases">
        <title>MT1 and MT2 Draft Genomes of Novel Species.</title>
        <authorList>
            <person name="Venkateswaran K."/>
        </authorList>
    </citation>
    <scope>NUCLEOTIDE SEQUENCE</scope>
    <source>
        <strain evidence="1">F6_8S_P_1B</strain>
    </source>
</reference>
<dbReference type="RefSeq" id="WP_301210292.1">
    <property type="nucleotide sequence ID" value="NZ_JAROCF010000001.1"/>
</dbReference>
<dbReference type="InterPro" id="IPR011008">
    <property type="entry name" value="Dimeric_a/b-barrel"/>
</dbReference>
<sequence>MPTKITLIIDNPADPAAFETAYAEIESLARTLPRLRRVEAAKVWPKEDGTPTPAHRTLDLYFDSYDDASAAVADPAAGAFFQRLVGTGVGFTGLFSDLAEG</sequence>
<dbReference type="SUPFAM" id="SSF54909">
    <property type="entry name" value="Dimeric alpha+beta barrel"/>
    <property type="match status" value="1"/>
</dbReference>
<dbReference type="EMBL" id="JAROCF010000001">
    <property type="protein sequence ID" value="MDN4613873.1"/>
    <property type="molecule type" value="Genomic_DNA"/>
</dbReference>
<dbReference type="Gene3D" id="3.30.70.100">
    <property type="match status" value="1"/>
</dbReference>
<evidence type="ECO:0000313" key="2">
    <source>
        <dbReference type="Proteomes" id="UP001174208"/>
    </source>
</evidence>
<accession>A0ABT8KA48</accession>
<gene>
    <name evidence="1" type="ORF">P5G50_05345</name>
</gene>
<comment type="caution">
    <text evidence="1">The sequence shown here is derived from an EMBL/GenBank/DDBJ whole genome shotgun (WGS) entry which is preliminary data.</text>
</comment>
<name>A0ABT8KA48_9MICO</name>
<dbReference type="Proteomes" id="UP001174208">
    <property type="component" value="Unassembled WGS sequence"/>
</dbReference>
<organism evidence="1 2">
    <name type="scientific">Leifsonia williamsii</name>
    <dbReference type="NCBI Taxonomy" id="3035919"/>
    <lineage>
        <taxon>Bacteria</taxon>
        <taxon>Bacillati</taxon>
        <taxon>Actinomycetota</taxon>
        <taxon>Actinomycetes</taxon>
        <taxon>Micrococcales</taxon>
        <taxon>Microbacteriaceae</taxon>
        <taxon>Leifsonia</taxon>
    </lineage>
</organism>
<proteinExistence type="predicted"/>